<dbReference type="GO" id="GO:0005886">
    <property type="term" value="C:plasma membrane"/>
    <property type="evidence" value="ECO:0007669"/>
    <property type="project" value="UniProtKB-SubCell"/>
</dbReference>
<evidence type="ECO:0000313" key="10">
    <source>
        <dbReference type="Proteomes" id="UP000198751"/>
    </source>
</evidence>
<dbReference type="PANTHER" id="PTHR43227">
    <property type="entry name" value="BLL4140 PROTEIN"/>
    <property type="match status" value="1"/>
</dbReference>
<feature type="transmembrane region" description="Helical" evidence="7">
    <location>
        <begin position="124"/>
        <end position="146"/>
    </location>
</feature>
<keyword evidence="10" id="KW-1185">Reference proteome</keyword>
<dbReference type="GO" id="GO:0055085">
    <property type="term" value="P:transmembrane transport"/>
    <property type="evidence" value="ECO:0007669"/>
    <property type="project" value="InterPro"/>
</dbReference>
<dbReference type="InterPro" id="IPR000515">
    <property type="entry name" value="MetI-like"/>
</dbReference>
<evidence type="ECO:0000259" key="8">
    <source>
        <dbReference type="PROSITE" id="PS50928"/>
    </source>
</evidence>
<protein>
    <submittedName>
        <fullName evidence="9">Carbohydrate ABC transporter membrane protein 1, CUT1 family</fullName>
    </submittedName>
</protein>
<keyword evidence="2 7" id="KW-0813">Transport</keyword>
<keyword evidence="6 7" id="KW-0472">Membrane</keyword>
<feature type="domain" description="ABC transmembrane type-1" evidence="8">
    <location>
        <begin position="92"/>
        <end position="300"/>
    </location>
</feature>
<feature type="transmembrane region" description="Helical" evidence="7">
    <location>
        <begin position="91"/>
        <end position="112"/>
    </location>
</feature>
<evidence type="ECO:0000313" key="9">
    <source>
        <dbReference type="EMBL" id="SDT22613.1"/>
    </source>
</evidence>
<keyword evidence="5 7" id="KW-1133">Transmembrane helix</keyword>
<sequence length="310" mass="33013">MAAQAFTTPKVRKGSAASGTGGKTAALFLVPFFAVFAIAMVAPVVYSIVLSFYAQQKSGLGFGEARTSFVGLENYLQVLQSESFVSGLARLGLYCLIYIPSMVGGAVVFALLLDATVARARKMFQLLVFLPHAVPGVIAALIWAYLYTPGISPLVQALQGGGIQINFLDAHMVLPAIVNIGVWEWTGYNVIILFTALQAVPREILEAARVDGAGEVRTALSIKFPLILPALSVIMLFTIIGTLQLFTEPSIIAKATPSITSTWVPNLWAYDAAFIRHNLNQAAAASIIIAGLAAILSLVVTRLSSRINNS</sequence>
<dbReference type="PANTHER" id="PTHR43227:SF8">
    <property type="entry name" value="DIACETYLCHITOBIOSE UPTAKE SYSTEM PERMEASE PROTEIN DASB"/>
    <property type="match status" value="1"/>
</dbReference>
<feature type="transmembrane region" description="Helical" evidence="7">
    <location>
        <begin position="25"/>
        <end position="54"/>
    </location>
</feature>
<organism evidence="9 10">
    <name type="scientific">Pseudarthrobacter equi</name>
    <dbReference type="NCBI Taxonomy" id="728066"/>
    <lineage>
        <taxon>Bacteria</taxon>
        <taxon>Bacillati</taxon>
        <taxon>Actinomycetota</taxon>
        <taxon>Actinomycetes</taxon>
        <taxon>Micrococcales</taxon>
        <taxon>Micrococcaceae</taxon>
        <taxon>Pseudarthrobacter</taxon>
    </lineage>
</organism>
<feature type="transmembrane region" description="Helical" evidence="7">
    <location>
        <begin position="282"/>
        <end position="301"/>
    </location>
</feature>
<comment type="similarity">
    <text evidence="7">Belongs to the binding-protein-dependent transport system permease family.</text>
</comment>
<name>A0A1H1YME4_9MICC</name>
<gene>
    <name evidence="9" type="ORF">SAMN04489743_2078</name>
</gene>
<evidence type="ECO:0000256" key="4">
    <source>
        <dbReference type="ARBA" id="ARBA00022692"/>
    </source>
</evidence>
<proteinExistence type="inferred from homology"/>
<keyword evidence="4 7" id="KW-0812">Transmembrane</keyword>
<dbReference type="InterPro" id="IPR050809">
    <property type="entry name" value="UgpAE/MalFG_permease"/>
</dbReference>
<dbReference type="EMBL" id="LT629779">
    <property type="protein sequence ID" value="SDT22613.1"/>
    <property type="molecule type" value="Genomic_DNA"/>
</dbReference>
<evidence type="ECO:0000256" key="5">
    <source>
        <dbReference type="ARBA" id="ARBA00022989"/>
    </source>
</evidence>
<dbReference type="CDD" id="cd06261">
    <property type="entry name" value="TM_PBP2"/>
    <property type="match status" value="1"/>
</dbReference>
<reference evidence="10" key="1">
    <citation type="submission" date="2016-10" db="EMBL/GenBank/DDBJ databases">
        <authorList>
            <person name="Varghese N."/>
            <person name="Submissions S."/>
        </authorList>
    </citation>
    <scope>NUCLEOTIDE SEQUENCE [LARGE SCALE GENOMIC DNA]</scope>
    <source>
        <strain evidence="10">IMMIB L-1606</strain>
    </source>
</reference>
<comment type="subcellular location">
    <subcellularLocation>
        <location evidence="1 7">Cell membrane</location>
        <topology evidence="1 7">Multi-pass membrane protein</topology>
    </subcellularLocation>
</comment>
<evidence type="ECO:0000256" key="7">
    <source>
        <dbReference type="RuleBase" id="RU363032"/>
    </source>
</evidence>
<evidence type="ECO:0000256" key="3">
    <source>
        <dbReference type="ARBA" id="ARBA00022475"/>
    </source>
</evidence>
<dbReference type="InterPro" id="IPR035906">
    <property type="entry name" value="MetI-like_sf"/>
</dbReference>
<dbReference type="Pfam" id="PF00528">
    <property type="entry name" value="BPD_transp_1"/>
    <property type="match status" value="1"/>
</dbReference>
<dbReference type="Gene3D" id="1.10.3720.10">
    <property type="entry name" value="MetI-like"/>
    <property type="match status" value="1"/>
</dbReference>
<keyword evidence="3" id="KW-1003">Cell membrane</keyword>
<feature type="transmembrane region" description="Helical" evidence="7">
    <location>
        <begin position="226"/>
        <end position="246"/>
    </location>
</feature>
<dbReference type="PROSITE" id="PS50928">
    <property type="entry name" value="ABC_TM1"/>
    <property type="match status" value="1"/>
</dbReference>
<dbReference type="Proteomes" id="UP000198751">
    <property type="component" value="Chromosome I"/>
</dbReference>
<evidence type="ECO:0000256" key="2">
    <source>
        <dbReference type="ARBA" id="ARBA00022448"/>
    </source>
</evidence>
<accession>A0A1H1YME4</accession>
<evidence type="ECO:0000256" key="6">
    <source>
        <dbReference type="ARBA" id="ARBA00023136"/>
    </source>
</evidence>
<evidence type="ECO:0000256" key="1">
    <source>
        <dbReference type="ARBA" id="ARBA00004651"/>
    </source>
</evidence>
<dbReference type="RefSeq" id="WP_091719740.1">
    <property type="nucleotide sequence ID" value="NZ_CAUQLD010000002.1"/>
</dbReference>
<dbReference type="AlphaFoldDB" id="A0A1H1YME4"/>
<dbReference type="OrthoDB" id="3210259at2"/>
<dbReference type="SUPFAM" id="SSF161098">
    <property type="entry name" value="MetI-like"/>
    <property type="match status" value="1"/>
</dbReference>